<evidence type="ECO:0000259" key="3">
    <source>
        <dbReference type="PROSITE" id="PS51178"/>
    </source>
</evidence>
<keyword evidence="2" id="KW-0812">Transmembrane</keyword>
<proteinExistence type="predicted"/>
<dbReference type="CDD" id="cd06577">
    <property type="entry name" value="PASTA_pknB"/>
    <property type="match status" value="3"/>
</dbReference>
<dbReference type="EMBL" id="RAPY01000002">
    <property type="protein sequence ID" value="RKE52578.1"/>
    <property type="molecule type" value="Genomic_DNA"/>
</dbReference>
<name>A0A420B7E8_SPHD1</name>
<feature type="transmembrane region" description="Helical" evidence="2">
    <location>
        <begin position="34"/>
        <end position="52"/>
    </location>
</feature>
<accession>A0A420B7E8</accession>
<feature type="domain" description="PASTA" evidence="3">
    <location>
        <begin position="199"/>
        <end position="268"/>
    </location>
</feature>
<keyword evidence="2" id="KW-1133">Transmembrane helix</keyword>
<evidence type="ECO:0000256" key="2">
    <source>
        <dbReference type="SAM" id="Phobius"/>
    </source>
</evidence>
<comment type="caution">
    <text evidence="4">The sequence shown here is derived from an EMBL/GenBank/DDBJ whole genome shotgun (WGS) entry which is preliminary data.</text>
</comment>
<dbReference type="Gene3D" id="3.30.10.20">
    <property type="match status" value="3"/>
</dbReference>
<organism evidence="4 5">
    <name type="scientific">Sphingobacterium detergens</name>
    <dbReference type="NCBI Taxonomy" id="1145106"/>
    <lineage>
        <taxon>Bacteria</taxon>
        <taxon>Pseudomonadati</taxon>
        <taxon>Bacteroidota</taxon>
        <taxon>Sphingobacteriia</taxon>
        <taxon>Sphingobacteriales</taxon>
        <taxon>Sphingobacteriaceae</taxon>
        <taxon>Sphingobacterium</taxon>
    </lineage>
</organism>
<feature type="region of interest" description="Disordered" evidence="1">
    <location>
        <begin position="269"/>
        <end position="340"/>
    </location>
</feature>
<protein>
    <submittedName>
        <fullName evidence="4">Beta-lactam-binding protein with PASTA domain</fullName>
    </submittedName>
</protein>
<dbReference type="PROSITE" id="PS51178">
    <property type="entry name" value="PASTA"/>
    <property type="match status" value="2"/>
</dbReference>
<dbReference type="Pfam" id="PF03793">
    <property type="entry name" value="PASTA"/>
    <property type="match status" value="1"/>
</dbReference>
<dbReference type="SMART" id="SM00740">
    <property type="entry name" value="PASTA"/>
    <property type="match status" value="3"/>
</dbReference>
<feature type="compositionally biased region" description="Low complexity" evidence="1">
    <location>
        <begin position="269"/>
        <end position="327"/>
    </location>
</feature>
<dbReference type="Proteomes" id="UP000286246">
    <property type="component" value="Unassembled WGS sequence"/>
</dbReference>
<evidence type="ECO:0000313" key="5">
    <source>
        <dbReference type="Proteomes" id="UP000286246"/>
    </source>
</evidence>
<gene>
    <name evidence="4" type="ORF">DFQ12_2819</name>
</gene>
<sequence length="340" mass="35937">MASILRFYAEFILSNTVMSKVVQYLQTPTFRKNLIAAFIAIVCLFLAVYVGLKIYTKHDESIAVPKIKGLHINAAVQALEDAGLEYQIDSVYQMDAKPGLVIEQDPEQGFHVKSGRTIYLTIITQVAPEVSFPNIKDKTLIEATAILKNHNLKIGDTSYVADIARDIVLDAQFAGQSIRNGRMIPKGSRIDLVLGNGLGANEVEIPNLIGLPLNEAKFALSGAGLGLGTVTYDPNVTDTTTAVISVQSPGVEKGLTSLGAKIDVTLSLTAPSPTTGTPGSTTVPKPQVTPTQSNPPAAKPVATKPATTTKTTTNAPPAKSSNAAPTAGQKKENKANSLGF</sequence>
<evidence type="ECO:0000313" key="4">
    <source>
        <dbReference type="EMBL" id="RKE52578.1"/>
    </source>
</evidence>
<evidence type="ECO:0000256" key="1">
    <source>
        <dbReference type="SAM" id="MobiDB-lite"/>
    </source>
</evidence>
<dbReference type="AlphaFoldDB" id="A0A420B7E8"/>
<feature type="domain" description="PASTA" evidence="3">
    <location>
        <begin position="59"/>
        <end position="124"/>
    </location>
</feature>
<keyword evidence="2" id="KW-0472">Membrane</keyword>
<dbReference type="InterPro" id="IPR005543">
    <property type="entry name" value="PASTA_dom"/>
</dbReference>
<reference evidence="4 5" key="1">
    <citation type="submission" date="2018-09" db="EMBL/GenBank/DDBJ databases">
        <title>Genomic Encyclopedia of Type Strains, Phase III (KMG-III): the genomes of soil and plant-associated and newly described type strains.</title>
        <authorList>
            <person name="Whitman W."/>
        </authorList>
    </citation>
    <scope>NUCLEOTIDE SEQUENCE [LARGE SCALE GENOMIC DNA]</scope>
    <source>
        <strain evidence="4 5">CECT 7938</strain>
    </source>
</reference>
<keyword evidence="5" id="KW-1185">Reference proteome</keyword>